<feature type="domain" description="Cupin type-2" evidence="1">
    <location>
        <begin position="61"/>
        <end position="122"/>
    </location>
</feature>
<accession>A0A345P9P4</accession>
<dbReference type="Gene3D" id="2.60.120.10">
    <property type="entry name" value="Jelly Rolls"/>
    <property type="match status" value="1"/>
</dbReference>
<dbReference type="InterPro" id="IPR014710">
    <property type="entry name" value="RmlC-like_jellyroll"/>
</dbReference>
<reference evidence="2 3" key="1">
    <citation type="submission" date="2018-07" db="EMBL/GenBank/DDBJ databases">
        <title>Genome sequencing of Moraxellaceae gen. HYN0046.</title>
        <authorList>
            <person name="Kim M."/>
            <person name="Yi H."/>
        </authorList>
    </citation>
    <scope>NUCLEOTIDE SEQUENCE [LARGE SCALE GENOMIC DNA]</scope>
    <source>
        <strain evidence="2 3">HYN0046</strain>
    </source>
</reference>
<dbReference type="InterPro" id="IPR013096">
    <property type="entry name" value="Cupin_2"/>
</dbReference>
<name>A0A345P9P4_9GAMM</name>
<evidence type="ECO:0000313" key="3">
    <source>
        <dbReference type="Proteomes" id="UP000253940"/>
    </source>
</evidence>
<protein>
    <submittedName>
        <fullName evidence="2">Cupin domain-containing protein</fullName>
    </submittedName>
</protein>
<dbReference type="Pfam" id="PF07883">
    <property type="entry name" value="Cupin_2"/>
    <property type="match status" value="1"/>
</dbReference>
<proteinExistence type="predicted"/>
<dbReference type="KEGG" id="mbah:HYN46_14835"/>
<dbReference type="InterPro" id="IPR011051">
    <property type="entry name" value="RmlC_Cupin_sf"/>
</dbReference>
<evidence type="ECO:0000259" key="1">
    <source>
        <dbReference type="Pfam" id="PF07883"/>
    </source>
</evidence>
<evidence type="ECO:0000313" key="2">
    <source>
        <dbReference type="EMBL" id="AXI04003.1"/>
    </source>
</evidence>
<dbReference type="Proteomes" id="UP000253940">
    <property type="component" value="Chromosome"/>
</dbReference>
<sequence length="146" mass="16291">MGSLQIMDTTMMAIDFHSQLIALGTDKRASTLSWNMLARVAPDWVVGIVTAANDQAVHAEIWERHPAGDEILYLIEGRLLLTLLLEDKQEKSIDLLTGQVFIVPQGIWHRIHVIEPAQLLFVKPPVGTEHRFHADSESLYGDGKGL</sequence>
<dbReference type="AlphaFoldDB" id="A0A345P9P4"/>
<keyword evidence="3" id="KW-1185">Reference proteome</keyword>
<gene>
    <name evidence="2" type="ORF">HYN46_14835</name>
</gene>
<organism evidence="2 3">
    <name type="scientific">Aquirhabdus parva</name>
    <dbReference type="NCBI Taxonomy" id="2283318"/>
    <lineage>
        <taxon>Bacteria</taxon>
        <taxon>Pseudomonadati</taxon>
        <taxon>Pseudomonadota</taxon>
        <taxon>Gammaproteobacteria</taxon>
        <taxon>Moraxellales</taxon>
        <taxon>Moraxellaceae</taxon>
        <taxon>Aquirhabdus</taxon>
    </lineage>
</organism>
<dbReference type="EMBL" id="CP031222">
    <property type="protein sequence ID" value="AXI04003.1"/>
    <property type="molecule type" value="Genomic_DNA"/>
</dbReference>
<dbReference type="OrthoDB" id="9794183at2"/>
<dbReference type="SUPFAM" id="SSF51182">
    <property type="entry name" value="RmlC-like cupins"/>
    <property type="match status" value="1"/>
</dbReference>